<dbReference type="STRING" id="1798692.A3G00_00040"/>
<dbReference type="AlphaFoldDB" id="A0A1F6MS47"/>
<proteinExistence type="predicted"/>
<sequence length="154" mass="18000">MNQINLMISKFMNIELKNISEIKDNLEKLSILFHDAGVKEYLCETHRFSFVVYRPVYELAKKSKKYGFIPIWIVPIVETKIDLFPIALINKLEKDSKNKDWLLDLELVQDKLFVKGVANKYSIDLSSDSKLNIYDIGQPDWNNHVSSFSKPKLF</sequence>
<comment type="caution">
    <text evidence="1">The sequence shown here is derived from an EMBL/GenBank/DDBJ whole genome shotgun (WGS) entry which is preliminary data.</text>
</comment>
<reference evidence="1 2" key="1">
    <citation type="journal article" date="2016" name="Nat. Commun.">
        <title>Thousands of microbial genomes shed light on interconnected biogeochemical processes in an aquifer system.</title>
        <authorList>
            <person name="Anantharaman K."/>
            <person name="Brown C.T."/>
            <person name="Hug L.A."/>
            <person name="Sharon I."/>
            <person name="Castelle C.J."/>
            <person name="Probst A.J."/>
            <person name="Thomas B.C."/>
            <person name="Singh A."/>
            <person name="Wilkins M.J."/>
            <person name="Karaoz U."/>
            <person name="Brodie E.L."/>
            <person name="Williams K.H."/>
            <person name="Hubbard S.S."/>
            <person name="Banfield J.F."/>
        </authorList>
    </citation>
    <scope>NUCLEOTIDE SEQUENCE [LARGE SCALE GENOMIC DNA]</scope>
</reference>
<name>A0A1F6MS47_9BACT</name>
<organism evidence="1 2">
    <name type="scientific">Candidatus Magasanikbacteria bacterium RIFCSPLOWO2_12_FULL_43_12</name>
    <dbReference type="NCBI Taxonomy" id="1798692"/>
    <lineage>
        <taxon>Bacteria</taxon>
        <taxon>Candidatus Magasanikiibacteriota</taxon>
    </lineage>
</organism>
<protein>
    <submittedName>
        <fullName evidence="1">Uncharacterized protein</fullName>
    </submittedName>
</protein>
<gene>
    <name evidence="1" type="ORF">A3G00_00040</name>
</gene>
<accession>A0A1F6MS47</accession>
<evidence type="ECO:0000313" key="2">
    <source>
        <dbReference type="Proteomes" id="UP000178347"/>
    </source>
</evidence>
<dbReference type="Proteomes" id="UP000178347">
    <property type="component" value="Unassembled WGS sequence"/>
</dbReference>
<evidence type="ECO:0000313" key="1">
    <source>
        <dbReference type="EMBL" id="OGH74253.1"/>
    </source>
</evidence>
<dbReference type="EMBL" id="MFQN01000020">
    <property type="protein sequence ID" value="OGH74253.1"/>
    <property type="molecule type" value="Genomic_DNA"/>
</dbReference>